<organism evidence="2 3">
    <name type="scientific">Streptomyces achromogenes</name>
    <dbReference type="NCBI Taxonomy" id="67255"/>
    <lineage>
        <taxon>Bacteria</taxon>
        <taxon>Bacillati</taxon>
        <taxon>Actinomycetota</taxon>
        <taxon>Actinomycetes</taxon>
        <taxon>Kitasatosporales</taxon>
        <taxon>Streptomycetaceae</taxon>
        <taxon>Streptomyces</taxon>
    </lineage>
</organism>
<dbReference type="Proteomes" id="UP001622557">
    <property type="component" value="Chromosome"/>
</dbReference>
<feature type="compositionally biased region" description="Gly residues" evidence="1">
    <location>
        <begin position="97"/>
        <end position="108"/>
    </location>
</feature>
<dbReference type="GeneID" id="97285821"/>
<proteinExistence type="predicted"/>
<feature type="region of interest" description="Disordered" evidence="1">
    <location>
        <begin position="77"/>
        <end position="111"/>
    </location>
</feature>
<keyword evidence="3" id="KW-1185">Reference proteome</keyword>
<evidence type="ECO:0000313" key="2">
    <source>
        <dbReference type="EMBL" id="WTQ85245.1"/>
    </source>
</evidence>
<name>A0ABZ1KXD2_STRAH</name>
<dbReference type="EMBL" id="CP108164">
    <property type="protein sequence ID" value="WTQ85245.1"/>
    <property type="molecule type" value="Genomic_DNA"/>
</dbReference>
<accession>A0ABZ1KXD2</accession>
<gene>
    <name evidence="2" type="ORF">OG350_35290</name>
</gene>
<evidence type="ECO:0000256" key="1">
    <source>
        <dbReference type="SAM" id="MobiDB-lite"/>
    </source>
</evidence>
<sequence>MNAALYDAESSYRLRWHTMASDPYLKAVDYAAWAEGPGEEERIIGRTAYNILLKLFPGQTTYLDNKFKERFGTSPTDFDLAAHQLPRPAGPGVRPGQPGGHPGMGQGQAVGAHLGFPVPAVDARAVRLVREPAREPRLRRAGAAGA</sequence>
<dbReference type="RefSeq" id="WP_405453623.1">
    <property type="nucleotide sequence ID" value="NZ_CP108164.1"/>
</dbReference>
<protein>
    <submittedName>
        <fullName evidence="2">Uncharacterized protein</fullName>
    </submittedName>
</protein>
<evidence type="ECO:0000313" key="3">
    <source>
        <dbReference type="Proteomes" id="UP001622557"/>
    </source>
</evidence>
<reference evidence="2 3" key="1">
    <citation type="submission" date="2022-10" db="EMBL/GenBank/DDBJ databases">
        <title>The complete genomes of actinobacterial strains from the NBC collection.</title>
        <authorList>
            <person name="Joergensen T.S."/>
            <person name="Alvarez Arevalo M."/>
            <person name="Sterndorff E.B."/>
            <person name="Faurdal D."/>
            <person name="Vuksanovic O."/>
            <person name="Mourched A.-S."/>
            <person name="Charusanti P."/>
            <person name="Shaw S."/>
            <person name="Blin K."/>
            <person name="Weber T."/>
        </authorList>
    </citation>
    <scope>NUCLEOTIDE SEQUENCE [LARGE SCALE GENOMIC DNA]</scope>
    <source>
        <strain evidence="2 3">NBC_00156</strain>
    </source>
</reference>